<keyword evidence="1" id="KW-1133">Transmembrane helix</keyword>
<gene>
    <name evidence="2" type="ORF">ENJ46_02075</name>
</gene>
<feature type="transmembrane region" description="Helical" evidence="1">
    <location>
        <begin position="211"/>
        <end position="228"/>
    </location>
</feature>
<evidence type="ECO:0000256" key="1">
    <source>
        <dbReference type="SAM" id="Phobius"/>
    </source>
</evidence>
<keyword evidence="1" id="KW-0472">Membrane</keyword>
<evidence type="ECO:0000313" key="2">
    <source>
        <dbReference type="EMBL" id="HFB54684.1"/>
    </source>
</evidence>
<proteinExistence type="predicted"/>
<reference evidence="2" key="1">
    <citation type="journal article" date="2020" name="mSystems">
        <title>Genome- and Community-Level Interaction Insights into Carbon Utilization and Element Cycling Functions of Hydrothermarchaeota in Hydrothermal Sediment.</title>
        <authorList>
            <person name="Zhou Z."/>
            <person name="Liu Y."/>
            <person name="Xu W."/>
            <person name="Pan J."/>
            <person name="Luo Z.H."/>
            <person name="Li M."/>
        </authorList>
    </citation>
    <scope>NUCLEOTIDE SEQUENCE [LARGE SCALE GENOMIC DNA]</scope>
    <source>
        <strain evidence="2">HyVt-489</strain>
    </source>
</reference>
<feature type="transmembrane region" description="Helical" evidence="1">
    <location>
        <begin position="306"/>
        <end position="323"/>
    </location>
</feature>
<dbReference type="Proteomes" id="UP000886042">
    <property type="component" value="Unassembled WGS sequence"/>
</dbReference>
<dbReference type="EMBL" id="DRMN01000138">
    <property type="protein sequence ID" value="HFB54684.1"/>
    <property type="molecule type" value="Genomic_DNA"/>
</dbReference>
<organism evidence="2">
    <name type="scientific">Hellea balneolensis</name>
    <dbReference type="NCBI Taxonomy" id="287478"/>
    <lineage>
        <taxon>Bacteria</taxon>
        <taxon>Pseudomonadati</taxon>
        <taxon>Pseudomonadota</taxon>
        <taxon>Alphaproteobacteria</taxon>
        <taxon>Maricaulales</taxon>
        <taxon>Robiginitomaculaceae</taxon>
        <taxon>Hellea</taxon>
    </lineage>
</organism>
<keyword evidence="1" id="KW-0812">Transmembrane</keyword>
<feature type="transmembrane region" description="Helical" evidence="1">
    <location>
        <begin position="283"/>
        <end position="300"/>
    </location>
</feature>
<feature type="transmembrane region" description="Helical" evidence="1">
    <location>
        <begin position="68"/>
        <end position="87"/>
    </location>
</feature>
<dbReference type="AlphaFoldDB" id="A0A7C3C3X1"/>
<feature type="transmembrane region" description="Helical" evidence="1">
    <location>
        <begin position="99"/>
        <end position="121"/>
    </location>
</feature>
<protein>
    <submittedName>
        <fullName evidence="2">Uncharacterized protein</fullName>
    </submittedName>
</protein>
<name>A0A7C3C3X1_9PROT</name>
<accession>A0A7C3C3X1</accession>
<feature type="transmembrane region" description="Helical" evidence="1">
    <location>
        <begin position="6"/>
        <end position="35"/>
    </location>
</feature>
<sequence>MAINGAYPILTSSVIGMELGIITALTLTPLAYIFLRAGPTRRTPWQVEDVTPAWRVTTMIGNWLADTAVLWLIMICMAFAGVILSFFRLPLADIRPHETILTAILIAAPALAFIAGLRIFFTARPGLRGAGGDVLFFVIWLTGISVAAIYFASGGSASPILDLFGYAASMSGTIDEPINSLAVGSSPMGTKTIVVDGMVGVLKPKFLMSRVFWIIMAGTLAALGGFVFKSRSFKAKNARAHKAKKVSVLSTVGEKILAAVLPKSSQKTAPLWTNIYQLLSPKIFVVVFGILAVAGFFLPFRELAGPAIWLALIFPLTTHSERWQSRNMTSFTSTLPRERNTQFAWTLASAVFLACVMCIPAIIKAAMSSNLAGIVPDLGFIILAVPLISMGLGAATRSAFSARFLLLLMWYVYLNSGA</sequence>
<feature type="transmembrane region" description="Helical" evidence="1">
    <location>
        <begin position="343"/>
        <end position="363"/>
    </location>
</feature>
<feature type="transmembrane region" description="Helical" evidence="1">
    <location>
        <begin position="133"/>
        <end position="153"/>
    </location>
</feature>
<comment type="caution">
    <text evidence="2">The sequence shown here is derived from an EMBL/GenBank/DDBJ whole genome shotgun (WGS) entry which is preliminary data.</text>
</comment>